<keyword evidence="4" id="KW-1185">Reference proteome</keyword>
<dbReference type="Pfam" id="PF06580">
    <property type="entry name" value="His_kinase"/>
    <property type="match status" value="1"/>
</dbReference>
<protein>
    <submittedName>
        <fullName evidence="3">Histidine kinase</fullName>
    </submittedName>
</protein>
<keyword evidence="3" id="KW-0418">Kinase</keyword>
<feature type="transmembrane region" description="Helical" evidence="1">
    <location>
        <begin position="184"/>
        <end position="203"/>
    </location>
</feature>
<dbReference type="GO" id="GO:0016301">
    <property type="term" value="F:kinase activity"/>
    <property type="evidence" value="ECO:0007669"/>
    <property type="project" value="UniProtKB-KW"/>
</dbReference>
<dbReference type="InterPro" id="IPR050640">
    <property type="entry name" value="Bact_2-comp_sensor_kinase"/>
</dbReference>
<proteinExistence type="predicted"/>
<feature type="transmembrane region" description="Helical" evidence="1">
    <location>
        <begin position="155"/>
        <end position="177"/>
    </location>
</feature>
<dbReference type="Proteomes" id="UP001273505">
    <property type="component" value="Unassembled WGS sequence"/>
</dbReference>
<sequence length="542" mass="61504">MALIVWVGGASAQAVDTVFVNSTHPQLCATLDQSAQWQEHPIYTIEENTYSCLRANIALSHSQKGAWLHMSALASSRIYWDGILLSENGRPAQLAENEIPGLVEFRTYLTSEQLRVGSHELRIELSTHHVGADLHTIFYYLGLEPIENATVNEHLVAVATMAALLVFGVLFLLLYFLYQPNIQYLVFSVLSFSSSLLLLVENWRELFNYTYNYHTDRLWWVLGLTLCVNSSLTTFCWLNSRFTSNIKPLIVVHVLFAIVALLPLSFDAISVFIFLVGLQFCILVSITSLRINAPVGYAYLGVPLLALGLLLMDMYQFLDVMFSNVALLIALVMTALLIRDMKSERRRAINALQLELELLKRSLQPHFLMNSLTLLMEWVETQPKLAVDFIEELAQEFRLLMKFSQQSLILLDDELSLCKHHLRIMSLRYERDFRLSVKGDTNSIDIPPAILHIQIENSFSHGELLGHTDFTLEVTQADNGQIRLNLLCPMAQQSQEPAVGFGVGERYIKARLAAEFGNKYDFISEKSSNNSWRTEFKIPCTS</sequence>
<dbReference type="EMBL" id="JAXAFO010000036">
    <property type="protein sequence ID" value="MDX6850975.1"/>
    <property type="molecule type" value="Genomic_DNA"/>
</dbReference>
<comment type="caution">
    <text evidence="3">The sequence shown here is derived from an EMBL/GenBank/DDBJ whole genome shotgun (WGS) entry which is preliminary data.</text>
</comment>
<dbReference type="PANTHER" id="PTHR34220">
    <property type="entry name" value="SENSOR HISTIDINE KINASE YPDA"/>
    <property type="match status" value="1"/>
</dbReference>
<feature type="transmembrane region" description="Helical" evidence="1">
    <location>
        <begin position="268"/>
        <end position="289"/>
    </location>
</feature>
<evidence type="ECO:0000313" key="4">
    <source>
        <dbReference type="Proteomes" id="UP001273505"/>
    </source>
</evidence>
<gene>
    <name evidence="3" type="ORF">SCD92_16485</name>
</gene>
<dbReference type="RefSeq" id="WP_302724227.1">
    <property type="nucleotide sequence ID" value="NZ_JAULRU010000783.1"/>
</dbReference>
<feature type="transmembrane region" description="Helical" evidence="1">
    <location>
        <begin position="321"/>
        <end position="338"/>
    </location>
</feature>
<name>A0ABU4S1B4_9GAMM</name>
<evidence type="ECO:0000259" key="2">
    <source>
        <dbReference type="Pfam" id="PF06580"/>
    </source>
</evidence>
<evidence type="ECO:0000256" key="1">
    <source>
        <dbReference type="SAM" id="Phobius"/>
    </source>
</evidence>
<accession>A0ABU4S1B4</accession>
<dbReference type="InterPro" id="IPR010559">
    <property type="entry name" value="Sig_transdc_His_kin_internal"/>
</dbReference>
<evidence type="ECO:0000313" key="3">
    <source>
        <dbReference type="EMBL" id="MDX6850975.1"/>
    </source>
</evidence>
<keyword evidence="1" id="KW-0812">Transmembrane</keyword>
<keyword evidence="1" id="KW-1133">Transmembrane helix</keyword>
<dbReference type="PANTHER" id="PTHR34220:SF7">
    <property type="entry name" value="SENSOR HISTIDINE KINASE YPDA"/>
    <property type="match status" value="1"/>
</dbReference>
<reference evidence="3 4" key="1">
    <citation type="submission" date="2023-11" db="EMBL/GenBank/DDBJ databases">
        <title>Gilvimarinus fulvus sp. nov., isolated from the surface of Kelp.</title>
        <authorList>
            <person name="Sun Y.Y."/>
            <person name="Gong Y."/>
            <person name="Du Z.J."/>
        </authorList>
    </citation>
    <scope>NUCLEOTIDE SEQUENCE [LARGE SCALE GENOMIC DNA]</scope>
    <source>
        <strain evidence="3 4">SDUM040013</strain>
    </source>
</reference>
<feature type="transmembrane region" description="Helical" evidence="1">
    <location>
        <begin position="296"/>
        <end position="315"/>
    </location>
</feature>
<feature type="domain" description="Signal transduction histidine kinase internal region" evidence="2">
    <location>
        <begin position="355"/>
        <end position="432"/>
    </location>
</feature>
<feature type="transmembrane region" description="Helical" evidence="1">
    <location>
        <begin position="218"/>
        <end position="238"/>
    </location>
</feature>
<organism evidence="3 4">
    <name type="scientific">Gilvimarinus gilvus</name>
    <dbReference type="NCBI Taxonomy" id="3058038"/>
    <lineage>
        <taxon>Bacteria</taxon>
        <taxon>Pseudomonadati</taxon>
        <taxon>Pseudomonadota</taxon>
        <taxon>Gammaproteobacteria</taxon>
        <taxon>Cellvibrionales</taxon>
        <taxon>Cellvibrionaceae</taxon>
        <taxon>Gilvimarinus</taxon>
    </lineage>
</organism>
<keyword evidence="3" id="KW-0808">Transferase</keyword>
<feature type="transmembrane region" description="Helical" evidence="1">
    <location>
        <begin position="245"/>
        <end position="262"/>
    </location>
</feature>
<keyword evidence="1" id="KW-0472">Membrane</keyword>